<dbReference type="Ensembl" id="ENSCCRT00000017270.2">
    <property type="protein sequence ID" value="ENSCCRP00000015824.2"/>
    <property type="gene ID" value="ENSCCRG00000008922.2"/>
</dbReference>
<dbReference type="GO" id="GO:0005085">
    <property type="term" value="F:guanyl-nucleotide exchange factor activity"/>
    <property type="evidence" value="ECO:0007669"/>
    <property type="project" value="UniProtKB-KW"/>
</dbReference>
<keyword evidence="5" id="KW-0597">Phosphoprotein</keyword>
<dbReference type="InterPro" id="IPR036305">
    <property type="entry name" value="RGS_sf"/>
</dbReference>
<feature type="domain" description="DH" evidence="8">
    <location>
        <begin position="304"/>
        <end position="493"/>
    </location>
</feature>
<dbReference type="PROSITE" id="PS00741">
    <property type="entry name" value="DH_1"/>
    <property type="match status" value="1"/>
</dbReference>
<evidence type="ECO:0000256" key="5">
    <source>
        <dbReference type="ARBA" id="ARBA00022553"/>
    </source>
</evidence>
<reference evidence="9" key="2">
    <citation type="submission" date="2025-09" db="UniProtKB">
        <authorList>
            <consortium name="Ensembl"/>
        </authorList>
    </citation>
    <scope>IDENTIFICATION</scope>
</reference>
<keyword evidence="4" id="KW-0963">Cytoplasm</keyword>
<evidence type="ECO:0000256" key="3">
    <source>
        <dbReference type="ARBA" id="ARBA00022468"/>
    </source>
</evidence>
<dbReference type="SUPFAM" id="SSF48065">
    <property type="entry name" value="DBL homology domain (DH-domain)"/>
    <property type="match status" value="1"/>
</dbReference>
<dbReference type="Gene3D" id="1.10.167.10">
    <property type="entry name" value="Regulator of G-protein Signalling 4, domain 2"/>
    <property type="match status" value="1"/>
</dbReference>
<evidence type="ECO:0000256" key="6">
    <source>
        <dbReference type="ARBA" id="ARBA00022658"/>
    </source>
</evidence>
<proteinExistence type="predicted"/>
<dbReference type="GeneTree" id="ENSGT00940000161180"/>
<evidence type="ECO:0000256" key="4">
    <source>
        <dbReference type="ARBA" id="ARBA00022490"/>
    </source>
</evidence>
<keyword evidence="6" id="KW-0344">Guanine-nucleotide releasing factor</keyword>
<dbReference type="GO" id="GO:0005737">
    <property type="term" value="C:cytoplasm"/>
    <property type="evidence" value="ECO:0007669"/>
    <property type="project" value="UniProtKB-SubCell"/>
</dbReference>
<evidence type="ECO:0000313" key="10">
    <source>
        <dbReference type="Proteomes" id="UP001108240"/>
    </source>
</evidence>
<dbReference type="InterPro" id="IPR044926">
    <property type="entry name" value="RGS_subdomain_2"/>
</dbReference>
<dbReference type="InterPro" id="IPR011993">
    <property type="entry name" value="PH-like_dom_sf"/>
</dbReference>
<dbReference type="Pfam" id="PF00621">
    <property type="entry name" value="RhoGEF"/>
    <property type="match status" value="1"/>
</dbReference>
<keyword evidence="10" id="KW-1185">Reference proteome</keyword>
<dbReference type="AlphaFoldDB" id="A0A8C1ABU8"/>
<name>A0A8C1ABU8_CYPCA</name>
<dbReference type="Proteomes" id="UP001108240">
    <property type="component" value="Unplaced"/>
</dbReference>
<protein>
    <submittedName>
        <fullName evidence="9">Rho guanine nucleotide exchange factor (GEF) 1</fullName>
    </submittedName>
</protein>
<dbReference type="GO" id="GO:0005096">
    <property type="term" value="F:GTPase activator activity"/>
    <property type="evidence" value="ECO:0007669"/>
    <property type="project" value="UniProtKB-KW"/>
</dbReference>
<dbReference type="SUPFAM" id="SSF48097">
    <property type="entry name" value="Regulator of G-protein signaling, RGS"/>
    <property type="match status" value="1"/>
</dbReference>
<dbReference type="GO" id="GO:0001664">
    <property type="term" value="F:G protein-coupled receptor binding"/>
    <property type="evidence" value="ECO:0007669"/>
    <property type="project" value="TreeGrafter"/>
</dbReference>
<evidence type="ECO:0000256" key="7">
    <source>
        <dbReference type="ARBA" id="ARBA00023136"/>
    </source>
</evidence>
<dbReference type="Pfam" id="PF17838">
    <property type="entry name" value="PH_16"/>
    <property type="match status" value="1"/>
</dbReference>
<dbReference type="Gene3D" id="1.20.900.10">
    <property type="entry name" value="Dbl homology (DH) domain"/>
    <property type="match status" value="1"/>
</dbReference>
<organism evidence="9 10">
    <name type="scientific">Cyprinus carpio carpio</name>
    <dbReference type="NCBI Taxonomy" id="630221"/>
    <lineage>
        <taxon>Eukaryota</taxon>
        <taxon>Metazoa</taxon>
        <taxon>Chordata</taxon>
        <taxon>Craniata</taxon>
        <taxon>Vertebrata</taxon>
        <taxon>Euteleostomi</taxon>
        <taxon>Actinopterygii</taxon>
        <taxon>Neopterygii</taxon>
        <taxon>Teleostei</taxon>
        <taxon>Ostariophysi</taxon>
        <taxon>Cypriniformes</taxon>
        <taxon>Cyprinidae</taxon>
        <taxon>Cyprininae</taxon>
        <taxon>Cyprinus</taxon>
    </lineage>
</organism>
<sequence length="664" mass="77201">MLFYNIVSIYAFFIFVSRQRGPSGAQSPNLAMNIIGAEDEDFENDKQPMVDDQCSHFNSIELLKSRPTHLLVFIHHVMLQFDCAPVLCYLHADLFKNFNAKDTKKHFGEFYNTFLEKGAILKVPMPNTIASELDRMRPEMISEDQQKRYVHEIQFMQSTEILRQLDDFRQKRMMGMTPNERELNDVESHRPTDRIPMEMKEKAVAESLLEKMVESKDCNHHYLNNFVLQCLTRMYPFSIFSIHLSHSSEGGLLPDSLVTGPDFGPFPQQEEMEPRLLELEQDPPNWRGLASHEDLKKLNKKEIKRQEVINELFTTEHAHVRMLSVLQTVFSRPLEKEEIMSITELATIFPNLDEIIEMHYAFYENLKKLRQEDEYIVKIISTPLLNRFSGSEGEWFQKLTARFCSHQSWALEQIKSKQKKDARFNAFILEAESKPQCRRLQLKDIIPIEMQRLTKYPLLLENIAKNTDDETEKENINQAAESCRKILNHVNEEVKLMENLLVRIHRRMLFEGPLTWRVTKEKAIDVHCILLSDLLVLVQKQDDKMVLKCQSKSNIAVQEGKQMLSPIIKLESVFLRDVATDPKALYVIFTWDSGAQIYELVFYFTIGRFKDILTDEKSRETGSSLIDYLAANGFDLLSHSHAPPEKSAIGALDEGQNVCHFMQV</sequence>
<reference evidence="9" key="1">
    <citation type="submission" date="2025-08" db="UniProtKB">
        <authorList>
            <consortium name="Ensembl"/>
        </authorList>
    </citation>
    <scope>IDENTIFICATION</scope>
</reference>
<dbReference type="SMART" id="SM00325">
    <property type="entry name" value="RhoGEF"/>
    <property type="match status" value="1"/>
</dbReference>
<keyword evidence="3" id="KW-0343">GTPase activation</keyword>
<dbReference type="Gene3D" id="2.30.29.30">
    <property type="entry name" value="Pleckstrin-homology domain (PH domain)/Phosphotyrosine-binding domain (PTB)"/>
    <property type="match status" value="1"/>
</dbReference>
<accession>A0A8C1ABU8</accession>
<dbReference type="PANTHER" id="PTHR45872:SF4">
    <property type="entry name" value="RHO GUANINE NUCLEOTIDE EXCHANGE FACTOR 1"/>
    <property type="match status" value="1"/>
</dbReference>
<dbReference type="PANTHER" id="PTHR45872">
    <property type="entry name" value="RHO GUANINE NUCLEOTIDE EXCHANGE FACTOR 2, ISOFORM D"/>
    <property type="match status" value="1"/>
</dbReference>
<dbReference type="InterPro" id="IPR041020">
    <property type="entry name" value="PH_16"/>
</dbReference>
<dbReference type="InterPro" id="IPR000219">
    <property type="entry name" value="DH_dom"/>
</dbReference>
<dbReference type="GO" id="GO:0035556">
    <property type="term" value="P:intracellular signal transduction"/>
    <property type="evidence" value="ECO:0007669"/>
    <property type="project" value="InterPro"/>
</dbReference>
<evidence type="ECO:0000259" key="8">
    <source>
        <dbReference type="PROSITE" id="PS50010"/>
    </source>
</evidence>
<dbReference type="GO" id="GO:0007186">
    <property type="term" value="P:G protein-coupled receptor signaling pathway"/>
    <property type="evidence" value="ECO:0007669"/>
    <property type="project" value="TreeGrafter"/>
</dbReference>
<keyword evidence="7" id="KW-0472">Membrane</keyword>
<dbReference type="InterPro" id="IPR015212">
    <property type="entry name" value="RGS-like_dom"/>
</dbReference>
<dbReference type="CDD" id="cd00160">
    <property type="entry name" value="RhoGEF"/>
    <property type="match status" value="1"/>
</dbReference>
<dbReference type="InterPro" id="IPR001331">
    <property type="entry name" value="GDS_CDC24_CS"/>
</dbReference>
<dbReference type="SUPFAM" id="SSF50729">
    <property type="entry name" value="PH domain-like"/>
    <property type="match status" value="1"/>
</dbReference>
<evidence type="ECO:0000313" key="9">
    <source>
        <dbReference type="Ensembl" id="ENSCCRP00000015824.2"/>
    </source>
</evidence>
<dbReference type="GO" id="GO:0016020">
    <property type="term" value="C:membrane"/>
    <property type="evidence" value="ECO:0007669"/>
    <property type="project" value="UniProtKB-SubCell"/>
</dbReference>
<dbReference type="InterPro" id="IPR035899">
    <property type="entry name" value="DBL_dom_sf"/>
</dbReference>
<evidence type="ECO:0000256" key="2">
    <source>
        <dbReference type="ARBA" id="ARBA00004496"/>
    </source>
</evidence>
<comment type="subcellular location">
    <subcellularLocation>
        <location evidence="2">Cytoplasm</location>
    </subcellularLocation>
    <subcellularLocation>
        <location evidence="1">Membrane</location>
    </subcellularLocation>
</comment>
<dbReference type="Pfam" id="PF09128">
    <property type="entry name" value="RGS-like"/>
    <property type="match status" value="1"/>
</dbReference>
<dbReference type="PROSITE" id="PS50010">
    <property type="entry name" value="DH_2"/>
    <property type="match status" value="1"/>
</dbReference>
<dbReference type="FunFam" id="1.20.900.10:FF:000006">
    <property type="entry name" value="Rho guanine nucleotide exchange factor (GEF) 11"/>
    <property type="match status" value="1"/>
</dbReference>
<evidence type="ECO:0000256" key="1">
    <source>
        <dbReference type="ARBA" id="ARBA00004370"/>
    </source>
</evidence>